<dbReference type="InterPro" id="IPR027498">
    <property type="entry name" value="Ribosomal_uS2_euk"/>
</dbReference>
<comment type="function">
    <text evidence="7">Required for the assembly and/or stability of the 40S ribosomal subunit. Required for the processing of the 20S rRNA-precursor to mature 18S rRNA in a late step of the maturation of 40S ribosomal subunits.</text>
</comment>
<dbReference type="CDD" id="cd01425">
    <property type="entry name" value="RPS2"/>
    <property type="match status" value="1"/>
</dbReference>
<keyword evidence="5 7" id="KW-0687">Ribonucleoprotein</keyword>
<reference evidence="9 10" key="1">
    <citation type="submission" date="2013-11" db="EMBL/GenBank/DDBJ databases">
        <title>Opisthorchis viverrini - life in the bile duct.</title>
        <authorList>
            <person name="Young N.D."/>
            <person name="Nagarajan N."/>
            <person name="Lin S.J."/>
            <person name="Korhonen P.K."/>
            <person name="Jex A.R."/>
            <person name="Hall R.S."/>
            <person name="Safavi-Hemami H."/>
            <person name="Kaewkong W."/>
            <person name="Bertrand D."/>
            <person name="Gao S."/>
            <person name="Seet Q."/>
            <person name="Wongkham S."/>
            <person name="Teh B.T."/>
            <person name="Wongkham C."/>
            <person name="Intapan P.M."/>
            <person name="Maleewong W."/>
            <person name="Yang X."/>
            <person name="Hu M."/>
            <person name="Wang Z."/>
            <person name="Hofmann A."/>
            <person name="Sternberg P.W."/>
            <person name="Tan P."/>
            <person name="Wang J."/>
            <person name="Gasser R.B."/>
        </authorList>
    </citation>
    <scope>NUCLEOTIDE SEQUENCE [LARGE SCALE GENOMIC DNA]</scope>
</reference>
<dbReference type="GO" id="GO:0003735">
    <property type="term" value="F:structural constituent of ribosome"/>
    <property type="evidence" value="ECO:0007669"/>
    <property type="project" value="UniProtKB-UniRule"/>
</dbReference>
<keyword evidence="10" id="KW-1185">Reference proteome</keyword>
<gene>
    <name evidence="9" type="ORF">T265_03501</name>
</gene>
<evidence type="ECO:0000256" key="5">
    <source>
        <dbReference type="ARBA" id="ARBA00023274"/>
    </source>
</evidence>
<comment type="subunit">
    <text evidence="7">Component of the small ribosomal subunit. Mature ribosomes consist of a small (40S) and a large (60S) subunit. The 40S subunit contains about 33 different proteins and 1 molecule of RNA (18S). The 60S subunit contains about 49 different proteins and 3 molecules of RNA (28S, 5.8S and 5S). Interacts with ribosomal protein S21.</text>
</comment>
<dbReference type="KEGG" id="ovi:T265_03501"/>
<dbReference type="GO" id="GO:0000028">
    <property type="term" value="P:ribosomal small subunit assembly"/>
    <property type="evidence" value="ECO:0007669"/>
    <property type="project" value="UniProtKB-UniRule"/>
</dbReference>
<comment type="similarity">
    <text evidence="2 7 8">Belongs to the universal ribosomal protein uS2 family.</text>
</comment>
<evidence type="ECO:0000313" key="9">
    <source>
        <dbReference type="EMBL" id="KER30023.1"/>
    </source>
</evidence>
<dbReference type="HAMAP" id="MF_03015">
    <property type="entry name" value="Ribosomal_S2_euk"/>
    <property type="match status" value="1"/>
</dbReference>
<protein>
    <recommendedName>
        <fullName evidence="6 7">Small ribosomal subunit protein uS2</fullName>
    </recommendedName>
</protein>
<accession>A0A074ZRG8</accession>
<dbReference type="STRING" id="6198.A0A074ZRG8"/>
<evidence type="ECO:0000313" key="10">
    <source>
        <dbReference type="Proteomes" id="UP000054324"/>
    </source>
</evidence>
<organism evidence="9 10">
    <name type="scientific">Opisthorchis viverrini</name>
    <name type="common">Southeast Asian liver fluke</name>
    <dbReference type="NCBI Taxonomy" id="6198"/>
    <lineage>
        <taxon>Eukaryota</taxon>
        <taxon>Metazoa</taxon>
        <taxon>Spiralia</taxon>
        <taxon>Lophotrochozoa</taxon>
        <taxon>Platyhelminthes</taxon>
        <taxon>Trematoda</taxon>
        <taxon>Digenea</taxon>
        <taxon>Opisthorchiida</taxon>
        <taxon>Opisthorchiata</taxon>
        <taxon>Opisthorchiidae</taxon>
        <taxon>Opisthorchis</taxon>
    </lineage>
</organism>
<dbReference type="NCBIfam" id="TIGR01012">
    <property type="entry name" value="uS2_euk_arch"/>
    <property type="match status" value="1"/>
</dbReference>
<keyword evidence="3 7" id="KW-0963">Cytoplasm</keyword>
<evidence type="ECO:0000256" key="4">
    <source>
        <dbReference type="ARBA" id="ARBA00022980"/>
    </source>
</evidence>
<dbReference type="AlphaFoldDB" id="A0A074ZRG8"/>
<evidence type="ECO:0000256" key="7">
    <source>
        <dbReference type="HAMAP-Rule" id="MF_03015"/>
    </source>
</evidence>
<dbReference type="Proteomes" id="UP000054324">
    <property type="component" value="Unassembled WGS sequence"/>
</dbReference>
<dbReference type="PRINTS" id="PR00395">
    <property type="entry name" value="RIBOSOMALS2"/>
</dbReference>
<dbReference type="GO" id="GO:0006412">
    <property type="term" value="P:translation"/>
    <property type="evidence" value="ECO:0007669"/>
    <property type="project" value="UniProtKB-UniRule"/>
</dbReference>
<keyword evidence="4 7" id="KW-0689">Ribosomal protein</keyword>
<evidence type="ECO:0000256" key="3">
    <source>
        <dbReference type="ARBA" id="ARBA00022490"/>
    </source>
</evidence>
<proteinExistence type="inferred from homology"/>
<dbReference type="OrthoDB" id="414863at2759"/>
<name>A0A074ZRG8_OPIVI</name>
<dbReference type="FunFam" id="3.40.50.10490:FF:000030">
    <property type="entry name" value="30S ribosomal protein S2"/>
    <property type="match status" value="1"/>
</dbReference>
<dbReference type="CTD" id="20317688"/>
<evidence type="ECO:0000256" key="8">
    <source>
        <dbReference type="RuleBase" id="RU003631"/>
    </source>
</evidence>
<evidence type="ECO:0000256" key="1">
    <source>
        <dbReference type="ARBA" id="ARBA00004496"/>
    </source>
</evidence>
<dbReference type="InterPro" id="IPR001865">
    <property type="entry name" value="Ribosomal_uS2"/>
</dbReference>
<dbReference type="Pfam" id="PF00318">
    <property type="entry name" value="Ribosomal_S2"/>
    <property type="match status" value="2"/>
</dbReference>
<dbReference type="RefSeq" id="XP_009166265.1">
    <property type="nucleotide sequence ID" value="XM_009168001.1"/>
</dbReference>
<dbReference type="EMBL" id="KL596668">
    <property type="protein sequence ID" value="KER30023.1"/>
    <property type="molecule type" value="Genomic_DNA"/>
</dbReference>
<evidence type="ECO:0000256" key="6">
    <source>
        <dbReference type="ARBA" id="ARBA00035256"/>
    </source>
</evidence>
<dbReference type="InterPro" id="IPR018130">
    <property type="entry name" value="Ribosomal_uS2_CS"/>
</dbReference>
<dbReference type="InterPro" id="IPR005707">
    <property type="entry name" value="Ribosomal_uS2_euk/arc"/>
</dbReference>
<dbReference type="Gene3D" id="3.40.50.10490">
    <property type="entry name" value="Glucose-6-phosphate isomerase like protein, domain 1"/>
    <property type="match status" value="1"/>
</dbReference>
<dbReference type="PROSITE" id="PS00963">
    <property type="entry name" value="RIBOSOMAL_S2_2"/>
    <property type="match status" value="1"/>
</dbReference>
<dbReference type="SUPFAM" id="SSF52313">
    <property type="entry name" value="Ribosomal protein S2"/>
    <property type="match status" value="1"/>
</dbReference>
<sequence length="280" mass="30505">MSGGSPVLELSEDDLRLMLVADVHLGEQSLNFQMSNYVYGRTKDGVHIIKLNKTWEKILLAARAIAAVDVAADVCAIGCKPFTQRAVLKFAHYTRSSAVAGRFTPGAFTNQKQSCFREPRLLIVSDPRSDHQPVMEASAVNIPVVALCTTDTPINRVDIVIPCNNKSENSIAVIWWLLAREVRRIRGEDLRTQPWGVMVDLFRYRDPNEEQQEAVEEAEDARLEPVLPGADDAADNWVGDPSLPIGGLGEMGIPTGGFGPVGGGPVGGWSNLDADPTDAW</sequence>
<dbReference type="GO" id="GO:0022627">
    <property type="term" value="C:cytosolic small ribosomal subunit"/>
    <property type="evidence" value="ECO:0007669"/>
    <property type="project" value="UniProtKB-UniRule"/>
</dbReference>
<comment type="subcellular location">
    <subcellularLocation>
        <location evidence="1 7">Cytoplasm</location>
    </subcellularLocation>
</comment>
<dbReference type="GeneID" id="20317688"/>
<dbReference type="PANTHER" id="PTHR11489">
    <property type="entry name" value="40S RIBOSOMAL PROTEIN SA"/>
    <property type="match status" value="1"/>
</dbReference>
<evidence type="ECO:0000256" key="2">
    <source>
        <dbReference type="ARBA" id="ARBA00006242"/>
    </source>
</evidence>
<dbReference type="InterPro" id="IPR023591">
    <property type="entry name" value="Ribosomal_uS2_flav_dom_sf"/>
</dbReference>